<dbReference type="AlphaFoldDB" id="A0A1V9FQQ5"/>
<dbReference type="Pfam" id="PF12969">
    <property type="entry name" value="DUF3857"/>
    <property type="match status" value="1"/>
</dbReference>
<keyword evidence="1" id="KW-0732">Signal</keyword>
<proteinExistence type="predicted"/>
<reference evidence="3 4" key="1">
    <citation type="submission" date="2016-03" db="EMBL/GenBank/DDBJ databases">
        <title>Niastella vici sp. nov., isolated from farmland soil.</title>
        <authorList>
            <person name="Chen L."/>
            <person name="Wang D."/>
            <person name="Yang S."/>
            <person name="Wang G."/>
        </authorList>
    </citation>
    <scope>NUCLEOTIDE SEQUENCE [LARGE SCALE GENOMIC DNA]</scope>
    <source>
        <strain evidence="3 4">DJ57</strain>
    </source>
</reference>
<evidence type="ECO:0000313" key="3">
    <source>
        <dbReference type="EMBL" id="OQP60648.1"/>
    </source>
</evidence>
<dbReference type="RefSeq" id="WP_081152372.1">
    <property type="nucleotide sequence ID" value="NZ_LVYD01000059.1"/>
</dbReference>
<evidence type="ECO:0000256" key="1">
    <source>
        <dbReference type="SAM" id="SignalP"/>
    </source>
</evidence>
<evidence type="ECO:0000313" key="4">
    <source>
        <dbReference type="Proteomes" id="UP000192796"/>
    </source>
</evidence>
<gene>
    <name evidence="3" type="ORF">A3860_32115</name>
</gene>
<dbReference type="Proteomes" id="UP000192796">
    <property type="component" value="Unassembled WGS sequence"/>
</dbReference>
<protein>
    <recommendedName>
        <fullName evidence="2">DUF3857 domain-containing protein</fullName>
    </recommendedName>
</protein>
<feature type="chain" id="PRO_5013320290" description="DUF3857 domain-containing protein" evidence="1">
    <location>
        <begin position="20"/>
        <end position="647"/>
    </location>
</feature>
<dbReference type="Gene3D" id="2.60.120.1130">
    <property type="match status" value="1"/>
</dbReference>
<dbReference type="InterPro" id="IPR024618">
    <property type="entry name" value="DUF3857"/>
</dbReference>
<sequence>MTKVITLLACLAISLASFAQKGNSDVPAFGKVEKADLEMKDCDFDTKAEAMVLFDVGELYCDLSAFSSSMIFERHIRIKILKDKGKDKANVHLRYTRYHNLEYIKNLTAQTYNLDASGNIVTTKVEKQLIYEKTIDKYKSEQVFTFPEVKAGSIIEYKWTQTWATFDLENWFFQRSIPVKYSRYRIDFPNEIEVYATPLCVLPLESKRESKGTRSIQIYSMKNIPALRDEPYISCDKDYLQRLELRFLAVNFPTHRESLIKTWPERIKTLMEDEGFGVQLKRNIPRTADLDEQLKNITDPYYRMTTIHSYVRKNMEWNGYSNIWALNGVKAAWKDRKGTSGEINLILVNLLKDAGLKAHALLVSTREHGIVQSSVADVSQFNKVLAYVEIGEKIYILDATEKNTPSYLIPMDVMYSEGLVIEKPETFEWGWKPIWNDKTISRNVVVVQGAINESGIMNGNASLYSYDYARVERIEEARKDKKQFLEKYFRADMQGATVDSLEFENLDADSMPLVQKVHFKIPVSSSGEYAFFSTNLFTRLENNPFVADTRFSDVFFGVNQNYSIVANFTIPPGYAFETLPKNMRMIMPDTSISITRRLVAENNQLSVRVTLDFNKPYFTTQEYPDFKEFYKQLFAILSEQIAIKKKA</sequence>
<dbReference type="OrthoDB" id="98874at2"/>
<dbReference type="EMBL" id="LVYD01000059">
    <property type="protein sequence ID" value="OQP60648.1"/>
    <property type="molecule type" value="Genomic_DNA"/>
</dbReference>
<feature type="domain" description="DUF3857" evidence="2">
    <location>
        <begin position="69"/>
        <end position="227"/>
    </location>
</feature>
<keyword evidence="4" id="KW-1185">Reference proteome</keyword>
<dbReference type="Gene3D" id="2.60.40.3140">
    <property type="match status" value="1"/>
</dbReference>
<feature type="signal peptide" evidence="1">
    <location>
        <begin position="1"/>
        <end position="19"/>
    </location>
</feature>
<name>A0A1V9FQQ5_9BACT</name>
<accession>A0A1V9FQQ5</accession>
<dbReference type="Gene3D" id="3.10.620.30">
    <property type="match status" value="1"/>
</dbReference>
<dbReference type="STRING" id="1703345.A3860_32115"/>
<evidence type="ECO:0000259" key="2">
    <source>
        <dbReference type="Pfam" id="PF12969"/>
    </source>
</evidence>
<organism evidence="3 4">
    <name type="scientific">Niastella vici</name>
    <dbReference type="NCBI Taxonomy" id="1703345"/>
    <lineage>
        <taxon>Bacteria</taxon>
        <taxon>Pseudomonadati</taxon>
        <taxon>Bacteroidota</taxon>
        <taxon>Chitinophagia</taxon>
        <taxon>Chitinophagales</taxon>
        <taxon>Chitinophagaceae</taxon>
        <taxon>Niastella</taxon>
    </lineage>
</organism>
<comment type="caution">
    <text evidence="3">The sequence shown here is derived from an EMBL/GenBank/DDBJ whole genome shotgun (WGS) entry which is preliminary data.</text>
</comment>